<feature type="compositionally biased region" description="Polar residues" evidence="1">
    <location>
        <begin position="384"/>
        <end position="394"/>
    </location>
</feature>
<feature type="compositionally biased region" description="Basic and acidic residues" evidence="1">
    <location>
        <begin position="644"/>
        <end position="673"/>
    </location>
</feature>
<feature type="region of interest" description="Disordered" evidence="1">
    <location>
        <begin position="383"/>
        <end position="426"/>
    </location>
</feature>
<feature type="compositionally biased region" description="Basic and acidic residues" evidence="1">
    <location>
        <begin position="689"/>
        <end position="701"/>
    </location>
</feature>
<protein>
    <submittedName>
        <fullName evidence="2">Uncharacterized protein</fullName>
    </submittedName>
</protein>
<feature type="region of interest" description="Disordered" evidence="1">
    <location>
        <begin position="325"/>
        <end position="348"/>
    </location>
</feature>
<feature type="compositionally biased region" description="Basic and acidic residues" evidence="1">
    <location>
        <begin position="507"/>
        <end position="523"/>
    </location>
</feature>
<feature type="compositionally biased region" description="Basic and acidic residues" evidence="1">
    <location>
        <begin position="215"/>
        <end position="227"/>
    </location>
</feature>
<dbReference type="EMBL" id="PNEN01000488">
    <property type="protein sequence ID" value="PPJ57737.1"/>
    <property type="molecule type" value="Genomic_DNA"/>
</dbReference>
<feature type="compositionally biased region" description="Polar residues" evidence="1">
    <location>
        <begin position="439"/>
        <end position="451"/>
    </location>
</feature>
<feature type="compositionally biased region" description="Polar residues" evidence="1">
    <location>
        <begin position="72"/>
        <end position="83"/>
    </location>
</feature>
<feature type="compositionally biased region" description="Polar residues" evidence="1">
    <location>
        <begin position="1"/>
        <end position="20"/>
    </location>
</feature>
<accession>A0A2S6CDG0</accession>
<evidence type="ECO:0000313" key="3">
    <source>
        <dbReference type="Proteomes" id="UP000237631"/>
    </source>
</evidence>
<comment type="caution">
    <text evidence="2">The sequence shown here is derived from an EMBL/GenBank/DDBJ whole genome shotgun (WGS) entry which is preliminary data.</text>
</comment>
<keyword evidence="3" id="KW-1185">Reference proteome</keyword>
<reference evidence="3" key="1">
    <citation type="journal article" date="2017" name="bioRxiv">
        <title>Conservation of a gene cluster reveals novel cercosporin biosynthetic mechanisms and extends production to the genus Colletotrichum.</title>
        <authorList>
            <person name="de Jonge R."/>
            <person name="Ebert M.K."/>
            <person name="Huitt-Roehl C.R."/>
            <person name="Pal P."/>
            <person name="Suttle J.C."/>
            <person name="Spanner R.E."/>
            <person name="Neubauer J.D."/>
            <person name="Jurick W.M.II."/>
            <person name="Stott K.A."/>
            <person name="Secor G.A."/>
            <person name="Thomma B.P.H.J."/>
            <person name="Van de Peer Y."/>
            <person name="Townsend C.A."/>
            <person name="Bolton M.D."/>
        </authorList>
    </citation>
    <scope>NUCLEOTIDE SEQUENCE [LARGE SCALE GENOMIC DNA]</scope>
    <source>
        <strain evidence="3">CBS538.71</strain>
    </source>
</reference>
<feature type="region of interest" description="Disordered" evidence="1">
    <location>
        <begin position="150"/>
        <end position="302"/>
    </location>
</feature>
<name>A0A2S6CDG0_9PEZI</name>
<evidence type="ECO:0000313" key="2">
    <source>
        <dbReference type="EMBL" id="PPJ57737.1"/>
    </source>
</evidence>
<feature type="compositionally biased region" description="Low complexity" evidence="1">
    <location>
        <begin position="43"/>
        <end position="54"/>
    </location>
</feature>
<sequence>MSNPLSTKYQDDTMTVTQASRPGAEDTVPAGVPAVTDPSSRQSDTSATSPDTSSIPGAWKSSAVAAGGLDATPQTASSEQQPASGVLSGASVQAGVHQAEETAYKAAEAVLGTVQSGLEYVQETVANHQKAQENKEIHEDGTNYIKEQLENKETETDKLTTLPIVDQSSASLPSSQRSEPKGFGIGIPRDTIESSSAADVSHEHRPKTLPQSEITAREQERGIKEGADGTPARVQVSRVHGAWPAEASGSAEAVHEKSQVEHELLSKVGAAPVASEGVARGNDSRTSSNTAPTRAAEVSDIDEALREKSQVERELLNKVEAAPVTSEGVASGSASRTPGNTAPTVGGDVEVVGNWGSETARVLGSAAVASVAGAGISAASTIGQGTSSGAQSQAPDHPLGDDPAYPHVGTSQTGSDGRPGQLDAVPSTASAGINAVNTPQQSVTAGTQSQPPDHAPGQDPSYPHVGTSQIGPDGRHGQSDSIPPVVIHTHGPEPGKGVAPIQGSDLDAAKEEVFGSSKPHEELGITPRGSVQAPPRDSIVAKDLGPVSAATTSDPHAEEDQRKRSITSELPIRPADQSAARAGSVNPVETNAGEGLSAPPITSDTSIDDNTTRYATDDRARSPNKTQPDSENPGQTFDASAHAAPEHSNTKDPEWSNKESVREHLRNDAKGGVRENPSAIPIAGGQKLGEAHWGESKKLEE</sequence>
<feature type="region of interest" description="Disordered" evidence="1">
    <location>
        <begin position="439"/>
        <end position="701"/>
    </location>
</feature>
<feature type="compositionally biased region" description="Basic and acidic residues" evidence="1">
    <location>
        <begin position="253"/>
        <end position="265"/>
    </location>
</feature>
<proteinExistence type="predicted"/>
<dbReference type="OrthoDB" id="3639804at2759"/>
<feature type="region of interest" description="Disordered" evidence="1">
    <location>
        <begin position="1"/>
        <end position="98"/>
    </location>
</feature>
<gene>
    <name evidence="2" type="ORF">CBER1_00027</name>
</gene>
<evidence type="ECO:0000256" key="1">
    <source>
        <dbReference type="SAM" id="MobiDB-lite"/>
    </source>
</evidence>
<organism evidence="2 3">
    <name type="scientific">Cercospora berteroae</name>
    <dbReference type="NCBI Taxonomy" id="357750"/>
    <lineage>
        <taxon>Eukaryota</taxon>
        <taxon>Fungi</taxon>
        <taxon>Dikarya</taxon>
        <taxon>Ascomycota</taxon>
        <taxon>Pezizomycotina</taxon>
        <taxon>Dothideomycetes</taxon>
        <taxon>Dothideomycetidae</taxon>
        <taxon>Mycosphaerellales</taxon>
        <taxon>Mycosphaerellaceae</taxon>
        <taxon>Cercospora</taxon>
    </lineage>
</organism>
<dbReference type="AlphaFoldDB" id="A0A2S6CDG0"/>
<feature type="compositionally biased region" description="Low complexity" evidence="1">
    <location>
        <begin position="168"/>
        <end position="177"/>
    </location>
</feature>
<feature type="compositionally biased region" description="Polar residues" evidence="1">
    <location>
        <begin position="623"/>
        <end position="638"/>
    </location>
</feature>
<dbReference type="Proteomes" id="UP000237631">
    <property type="component" value="Unassembled WGS sequence"/>
</dbReference>
<feature type="compositionally biased region" description="Polar residues" evidence="1">
    <location>
        <begin position="332"/>
        <end position="343"/>
    </location>
</feature>